<reference evidence="3" key="1">
    <citation type="submission" date="2022-11" db="UniProtKB">
        <authorList>
            <consortium name="WormBaseParasite"/>
        </authorList>
    </citation>
    <scope>IDENTIFICATION</scope>
</reference>
<evidence type="ECO:0000313" key="3">
    <source>
        <dbReference type="WBParaSite" id="Minc3s05577g38469"/>
    </source>
</evidence>
<feature type="transmembrane region" description="Helical" evidence="1">
    <location>
        <begin position="9"/>
        <end position="29"/>
    </location>
</feature>
<keyword evidence="1" id="KW-1133">Transmembrane helix</keyword>
<protein>
    <submittedName>
        <fullName evidence="3">Uncharacterized protein</fullName>
    </submittedName>
</protein>
<accession>A0A914NDG1</accession>
<name>A0A914NDG1_MELIC</name>
<dbReference type="Proteomes" id="UP000887563">
    <property type="component" value="Unplaced"/>
</dbReference>
<proteinExistence type="predicted"/>
<dbReference type="AlphaFoldDB" id="A0A914NDG1"/>
<keyword evidence="2" id="KW-1185">Reference proteome</keyword>
<organism evidence="2 3">
    <name type="scientific">Meloidogyne incognita</name>
    <name type="common">Southern root-knot nematode worm</name>
    <name type="synonym">Oxyuris incognita</name>
    <dbReference type="NCBI Taxonomy" id="6306"/>
    <lineage>
        <taxon>Eukaryota</taxon>
        <taxon>Metazoa</taxon>
        <taxon>Ecdysozoa</taxon>
        <taxon>Nematoda</taxon>
        <taxon>Chromadorea</taxon>
        <taxon>Rhabditida</taxon>
        <taxon>Tylenchina</taxon>
        <taxon>Tylenchomorpha</taxon>
        <taxon>Tylenchoidea</taxon>
        <taxon>Meloidogynidae</taxon>
        <taxon>Meloidogyninae</taxon>
        <taxon>Meloidogyne</taxon>
        <taxon>Meloidogyne incognita group</taxon>
    </lineage>
</organism>
<evidence type="ECO:0000256" key="1">
    <source>
        <dbReference type="SAM" id="Phobius"/>
    </source>
</evidence>
<keyword evidence="1" id="KW-0472">Membrane</keyword>
<feature type="transmembrane region" description="Helical" evidence="1">
    <location>
        <begin position="49"/>
        <end position="74"/>
    </location>
</feature>
<sequence length="75" mass="8288">MSNPALNTFYSLSTIGISLLLIMGFYYMFTGQGDRFDIAWFLTETPPHMWAGIGIAASLSLSVIGAGWLIFYLIC</sequence>
<dbReference type="WBParaSite" id="Minc3s05577g38469">
    <property type="protein sequence ID" value="Minc3s05577g38469"/>
    <property type="gene ID" value="Minc3s05577g38469"/>
</dbReference>
<keyword evidence="1" id="KW-0812">Transmembrane</keyword>
<evidence type="ECO:0000313" key="2">
    <source>
        <dbReference type="Proteomes" id="UP000887563"/>
    </source>
</evidence>